<sequence length="76" mass="8167">FGKGSIDKTGTVVIPIGYDDAWDFSEGLAWVIQHGNLNSINKNGKVVISTDYGRTNSFSEGLAGVASDKTWGFIDK</sequence>
<gene>
    <name evidence="1" type="ORF">B5J94_12720</name>
</gene>
<dbReference type="Pfam" id="PF14903">
    <property type="entry name" value="WG_beta_rep"/>
    <property type="match status" value="2"/>
</dbReference>
<proteinExistence type="predicted"/>
<evidence type="ECO:0008006" key="3">
    <source>
        <dbReference type="Google" id="ProtNLM"/>
    </source>
</evidence>
<dbReference type="EMBL" id="MXAN01000103">
    <property type="protein sequence ID" value="OPH33706.1"/>
    <property type="molecule type" value="Genomic_DNA"/>
</dbReference>
<name>A0A1V4GNJ4_MORLA</name>
<evidence type="ECO:0000313" key="2">
    <source>
        <dbReference type="Proteomes" id="UP000191025"/>
    </source>
</evidence>
<organism evidence="1 2">
    <name type="scientific">Moraxella lacunata</name>
    <dbReference type="NCBI Taxonomy" id="477"/>
    <lineage>
        <taxon>Bacteria</taxon>
        <taxon>Pseudomonadati</taxon>
        <taxon>Pseudomonadota</taxon>
        <taxon>Gammaproteobacteria</taxon>
        <taxon>Moraxellales</taxon>
        <taxon>Moraxellaceae</taxon>
        <taxon>Moraxella</taxon>
    </lineage>
</organism>
<protein>
    <recommendedName>
        <fullName evidence="3">WG repeat-containing protein</fullName>
    </recommendedName>
</protein>
<feature type="non-terminal residue" evidence="1">
    <location>
        <position position="1"/>
    </location>
</feature>
<dbReference type="PANTHER" id="PTHR37841">
    <property type="entry name" value="GLR2918 PROTEIN"/>
    <property type="match status" value="1"/>
</dbReference>
<dbReference type="RefSeq" id="WP_143822003.1">
    <property type="nucleotide sequence ID" value="NZ_MXAN01000103.1"/>
</dbReference>
<dbReference type="InterPro" id="IPR032774">
    <property type="entry name" value="WG_beta_rep"/>
</dbReference>
<comment type="caution">
    <text evidence="1">The sequence shown here is derived from an EMBL/GenBank/DDBJ whole genome shotgun (WGS) entry which is preliminary data.</text>
</comment>
<dbReference type="Proteomes" id="UP000191025">
    <property type="component" value="Unassembled WGS sequence"/>
</dbReference>
<feature type="non-terminal residue" evidence="1">
    <location>
        <position position="76"/>
    </location>
</feature>
<evidence type="ECO:0000313" key="1">
    <source>
        <dbReference type="EMBL" id="OPH33706.1"/>
    </source>
</evidence>
<accession>A0A1V4GNJ4</accession>
<reference evidence="2" key="1">
    <citation type="submission" date="2017-03" db="EMBL/GenBank/DDBJ databases">
        <title>Draft genome sequence of Moraxella equi CCUG 4950T type strain.</title>
        <authorList>
            <person name="Salva-Serra F."/>
            <person name="Engstrom-Jakobsson H."/>
            <person name="Thorell K."/>
            <person name="Jaen-Luchoro D."/>
            <person name="Gonzales-Siles L."/>
            <person name="Karlsson R."/>
            <person name="Yazdan S."/>
            <person name="Boulund F."/>
            <person name="Johnning A."/>
            <person name="Engstrand L."/>
            <person name="Kristiansson E."/>
            <person name="Moore E."/>
        </authorList>
    </citation>
    <scope>NUCLEOTIDE SEQUENCE [LARGE SCALE GENOMIC DNA]</scope>
    <source>
        <strain evidence="2">CCUG 4441</strain>
    </source>
</reference>
<dbReference type="AlphaFoldDB" id="A0A1V4GNJ4"/>
<dbReference type="PANTHER" id="PTHR37841:SF1">
    <property type="entry name" value="DUF3298 DOMAIN-CONTAINING PROTEIN"/>
    <property type="match status" value="1"/>
</dbReference>